<organism evidence="2 3">
    <name type="scientific">Candidatus Dojkabacteria bacterium</name>
    <dbReference type="NCBI Taxonomy" id="2099670"/>
    <lineage>
        <taxon>Bacteria</taxon>
        <taxon>Candidatus Dojkabacteria</taxon>
    </lineage>
</organism>
<evidence type="ECO:0000313" key="3">
    <source>
        <dbReference type="Proteomes" id="UP000783287"/>
    </source>
</evidence>
<dbReference type="Pfam" id="PF01547">
    <property type="entry name" value="SBP_bac_1"/>
    <property type="match status" value="1"/>
</dbReference>
<reference evidence="2" key="2">
    <citation type="journal article" date="2021" name="Microbiome">
        <title>Successional dynamics and alternative stable states in a saline activated sludge microbial community over 9 years.</title>
        <authorList>
            <person name="Wang Y."/>
            <person name="Ye J."/>
            <person name="Ju F."/>
            <person name="Liu L."/>
            <person name="Boyd J.A."/>
            <person name="Deng Y."/>
            <person name="Parks D.H."/>
            <person name="Jiang X."/>
            <person name="Yin X."/>
            <person name="Woodcroft B.J."/>
            <person name="Tyson G.W."/>
            <person name="Hugenholtz P."/>
            <person name="Polz M.F."/>
            <person name="Zhang T."/>
        </authorList>
    </citation>
    <scope>NUCLEOTIDE SEQUENCE</scope>
    <source>
        <strain evidence="2">HKST-UBA14</strain>
    </source>
</reference>
<dbReference type="PANTHER" id="PTHR43649">
    <property type="entry name" value="ARABINOSE-BINDING PROTEIN-RELATED"/>
    <property type="match status" value="1"/>
</dbReference>
<sequence>MKTKFYRTLVLFATVIFTLAACTNGGSGDGTEVTPTPLGGDQQVILIWWNLFEPVENVQPLIDAYETLHPNVTIQYDEKGIDGIDGYEQTISSALSDNDPLTSPDIFTIHNTWAGKYEQYISKAPESIVTQENMADFYPVVNQDFNSNGIVAVPIYLDTLAIIYNKDKLISGGYTIPSDDWSEFQLQAKQLTEKNNNNQIVSGGFSAGIPENSEFYFDMLNLLFLQNGVQMTDESGQAIFADQIESSDAVNFYRTFYTGTDATWSSSFKLDVAAFLESDLAMYAGPSWRLIDILNFNNAFALNLDVGVVPVPQLGGDQSVTWATYWGQTVSNDSTNKEVAWDFINFITQAEQLRLLDQTVKDNGRPVGIIYPRQSMASDISGDEYLGPYVQSLPDAQTWDMYDGFAVKETFDNQIINGSGGLEAIQGIVNQIINSPNTE</sequence>
<feature type="chain" id="PRO_5037959355" evidence="1">
    <location>
        <begin position="21"/>
        <end position="439"/>
    </location>
</feature>
<dbReference type="Proteomes" id="UP000783287">
    <property type="component" value="Unassembled WGS sequence"/>
</dbReference>
<dbReference type="Gene3D" id="3.40.190.10">
    <property type="entry name" value="Periplasmic binding protein-like II"/>
    <property type="match status" value="1"/>
</dbReference>
<dbReference type="PANTHER" id="PTHR43649:SF12">
    <property type="entry name" value="DIACETYLCHITOBIOSE BINDING PROTEIN DASA"/>
    <property type="match status" value="1"/>
</dbReference>
<evidence type="ECO:0000313" key="2">
    <source>
        <dbReference type="EMBL" id="MCA9383738.1"/>
    </source>
</evidence>
<reference evidence="2" key="1">
    <citation type="submission" date="2020-04" db="EMBL/GenBank/DDBJ databases">
        <authorList>
            <person name="Zhang T."/>
        </authorList>
    </citation>
    <scope>NUCLEOTIDE SEQUENCE</scope>
    <source>
        <strain evidence="2">HKST-UBA14</strain>
    </source>
</reference>
<dbReference type="AlphaFoldDB" id="A0A955L6U2"/>
<comment type="caution">
    <text evidence="2">The sequence shown here is derived from an EMBL/GenBank/DDBJ whole genome shotgun (WGS) entry which is preliminary data.</text>
</comment>
<protein>
    <submittedName>
        <fullName evidence="2">Carbohydrate ABC transporter substrate-binding protein</fullName>
    </submittedName>
</protein>
<dbReference type="InterPro" id="IPR006059">
    <property type="entry name" value="SBP"/>
</dbReference>
<proteinExistence type="predicted"/>
<keyword evidence="1" id="KW-0732">Signal</keyword>
<name>A0A955L6U2_9BACT</name>
<evidence type="ECO:0000256" key="1">
    <source>
        <dbReference type="SAM" id="SignalP"/>
    </source>
</evidence>
<gene>
    <name evidence="2" type="ORF">KC909_05200</name>
</gene>
<dbReference type="SUPFAM" id="SSF53850">
    <property type="entry name" value="Periplasmic binding protein-like II"/>
    <property type="match status" value="1"/>
</dbReference>
<feature type="signal peptide" evidence="1">
    <location>
        <begin position="1"/>
        <end position="20"/>
    </location>
</feature>
<dbReference type="InterPro" id="IPR050490">
    <property type="entry name" value="Bact_solute-bd_prot1"/>
</dbReference>
<dbReference type="PROSITE" id="PS51257">
    <property type="entry name" value="PROKAR_LIPOPROTEIN"/>
    <property type="match status" value="1"/>
</dbReference>
<dbReference type="EMBL" id="JAGQLK010000123">
    <property type="protein sequence ID" value="MCA9383738.1"/>
    <property type="molecule type" value="Genomic_DNA"/>
</dbReference>
<accession>A0A955L6U2</accession>